<keyword evidence="2" id="KW-1185">Reference proteome</keyword>
<accession>A0ABW3B9P1</accession>
<dbReference type="SUPFAM" id="SSF56059">
    <property type="entry name" value="Glutathione synthetase ATP-binding domain-like"/>
    <property type="match status" value="1"/>
</dbReference>
<protein>
    <recommendedName>
        <fullName evidence="3">Circularly permuted type 2 ATP-grasp protein</fullName>
    </recommendedName>
</protein>
<evidence type="ECO:0000313" key="1">
    <source>
        <dbReference type="EMBL" id="MFD0800051.1"/>
    </source>
</evidence>
<dbReference type="EMBL" id="JBHTHR010000018">
    <property type="protein sequence ID" value="MFD0800051.1"/>
    <property type="molecule type" value="Genomic_DNA"/>
</dbReference>
<dbReference type="Proteomes" id="UP001596956">
    <property type="component" value="Unassembled WGS sequence"/>
</dbReference>
<gene>
    <name evidence="1" type="ORF">ACFQZU_01790</name>
</gene>
<evidence type="ECO:0008006" key="3">
    <source>
        <dbReference type="Google" id="ProtNLM"/>
    </source>
</evidence>
<proteinExistence type="predicted"/>
<name>A0ABW3B9P1_9ACTN</name>
<comment type="caution">
    <text evidence="1">The sequence shown here is derived from an EMBL/GenBank/DDBJ whole genome shotgun (WGS) entry which is preliminary data.</text>
</comment>
<reference evidence="2" key="1">
    <citation type="journal article" date="2019" name="Int. J. Syst. Evol. Microbiol.">
        <title>The Global Catalogue of Microorganisms (GCM) 10K type strain sequencing project: providing services to taxonomists for standard genome sequencing and annotation.</title>
        <authorList>
            <consortium name="The Broad Institute Genomics Platform"/>
            <consortium name="The Broad Institute Genome Sequencing Center for Infectious Disease"/>
            <person name="Wu L."/>
            <person name="Ma J."/>
        </authorList>
    </citation>
    <scope>NUCLEOTIDE SEQUENCE [LARGE SCALE GENOMIC DNA]</scope>
    <source>
        <strain evidence="2">CCUG 63369</strain>
    </source>
</reference>
<sequence length="446" mass="49227">MNRRRTVDSSVVGEWHRRAVDNPSSSATLAKSIDHALRAQKWRSQDSPTPIRPLILDQGTARVMANVGRKIVDLAAAECERRARDPYELCELLGVERSPLLCGRPSWNRWATSQARPDFVLSNGVPKLLECNITSAFGGPEQLRKMNAVFWRHPEYRDMANSIRTWSGDGISARRELISQIAKQRTSGVPQLAVAGSNEEHYAELIDDAASNGIPCVFVELDELHEDRGLRNAHGLDIDILLLKFFTEGAYADGEPMGALETAVEKDTTLLLGPELSHLYSNKKVLAWLTEHAPRLDPEQREIVDTHVPWTAVLEDRRVLRAGREQHLLSMLESCKDDFVIKPAGGLGGSGVVIGGDVTETEWRKRIEECLSGDHVVQEYCRPDAFPMTFFDEVSGECPSIDTPHVVSPILIGDRAAGFLARFSMPGTTAVTSASSGGTNTVFVHS</sequence>
<organism evidence="1 2">
    <name type="scientific">Streptomonospora algeriensis</name>
    <dbReference type="NCBI Taxonomy" id="995084"/>
    <lineage>
        <taxon>Bacteria</taxon>
        <taxon>Bacillati</taxon>
        <taxon>Actinomycetota</taxon>
        <taxon>Actinomycetes</taxon>
        <taxon>Streptosporangiales</taxon>
        <taxon>Nocardiopsidaceae</taxon>
        <taxon>Streptomonospora</taxon>
    </lineage>
</organism>
<evidence type="ECO:0000313" key="2">
    <source>
        <dbReference type="Proteomes" id="UP001596956"/>
    </source>
</evidence>